<keyword evidence="3" id="KW-1185">Reference proteome</keyword>
<dbReference type="Gene3D" id="3.40.50.1820">
    <property type="entry name" value="alpha/beta hydrolase"/>
    <property type="match status" value="1"/>
</dbReference>
<name>A0ABR6V5A5_9PSED</name>
<dbReference type="PANTHER" id="PTHR43798">
    <property type="entry name" value="MONOACYLGLYCEROL LIPASE"/>
    <property type="match status" value="1"/>
</dbReference>
<dbReference type="PANTHER" id="PTHR43798:SF33">
    <property type="entry name" value="HYDROLASE, PUTATIVE (AFU_ORTHOLOGUE AFUA_2G14860)-RELATED"/>
    <property type="match status" value="1"/>
</dbReference>
<dbReference type="InterPro" id="IPR000073">
    <property type="entry name" value="AB_hydrolase_1"/>
</dbReference>
<dbReference type="Proteomes" id="UP000628086">
    <property type="component" value="Unassembled WGS sequence"/>
</dbReference>
<comment type="caution">
    <text evidence="2">The sequence shown here is derived from an EMBL/GenBank/DDBJ whole genome shotgun (WGS) entry which is preliminary data.</text>
</comment>
<feature type="domain" description="AB hydrolase-1" evidence="1">
    <location>
        <begin position="25"/>
        <end position="243"/>
    </location>
</feature>
<accession>A0ABR6V5A5</accession>
<reference evidence="2 3" key="1">
    <citation type="journal article" date="2020" name="Microorganisms">
        <title>Reliable Identification of Environmental Pseudomonas Isolates Using the rpoD Gene.</title>
        <authorList>
            <consortium name="The Broad Institute Genome Sequencing Platform"/>
            <person name="Girard L."/>
            <person name="Lood C."/>
            <person name="Rokni-Zadeh H."/>
            <person name="van Noort V."/>
            <person name="Lavigne R."/>
            <person name="De Mot R."/>
        </authorList>
    </citation>
    <scope>NUCLEOTIDE SEQUENCE [LARGE SCALE GENOMIC DNA]</scope>
    <source>
        <strain evidence="2 3">RW7P2</strain>
    </source>
</reference>
<dbReference type="SUPFAM" id="SSF53474">
    <property type="entry name" value="alpha/beta-Hydrolases"/>
    <property type="match status" value="1"/>
</dbReference>
<evidence type="ECO:0000259" key="1">
    <source>
        <dbReference type="Pfam" id="PF00561"/>
    </source>
</evidence>
<dbReference type="InterPro" id="IPR029058">
    <property type="entry name" value="AB_hydrolase_fold"/>
</dbReference>
<dbReference type="EMBL" id="JABWRS010000005">
    <property type="protein sequence ID" value="MBC3475676.1"/>
    <property type="molecule type" value="Genomic_DNA"/>
</dbReference>
<keyword evidence="2" id="KW-0378">Hydrolase</keyword>
<evidence type="ECO:0000313" key="2">
    <source>
        <dbReference type="EMBL" id="MBC3475676.1"/>
    </source>
</evidence>
<dbReference type="Pfam" id="PF00561">
    <property type="entry name" value="Abhydrolase_1"/>
    <property type="match status" value="1"/>
</dbReference>
<evidence type="ECO:0000313" key="3">
    <source>
        <dbReference type="Proteomes" id="UP000628086"/>
    </source>
</evidence>
<dbReference type="PRINTS" id="PR00111">
    <property type="entry name" value="ABHYDROLASE"/>
</dbReference>
<organism evidence="2 3">
    <name type="scientific">Pseudomonas taiwanensis</name>
    <dbReference type="NCBI Taxonomy" id="470150"/>
    <lineage>
        <taxon>Bacteria</taxon>
        <taxon>Pseudomonadati</taxon>
        <taxon>Pseudomonadota</taxon>
        <taxon>Gammaproteobacteria</taxon>
        <taxon>Pseudomonadales</taxon>
        <taxon>Pseudomonadaceae</taxon>
        <taxon>Pseudomonas</taxon>
    </lineage>
</organism>
<sequence>MDFKRIHLEIENVEVAIDVVGAGHPVLYLHGGATIEGFAFARHLAEKFQVFCPHHPGMGMTADAPEIYSIDRLAHHYLALIEHLGLEERPHVIGFSMGGWIASHLAALNNEAIKRLVLVAPDGLNDANFPPANLEDVPLAELPGFFSHDASVAQQFFPGIGDTSFLESFMSDRQREDLMVNELYKTLNASAEFRSVLSRIQNKTFIVWGQEDRILPAAQMQEWVKHIKNSTCQKIENAGHFVMQEQPSSLERISEFLLVEE</sequence>
<proteinExistence type="predicted"/>
<gene>
    <name evidence="2" type="ORF">HU747_08675</name>
</gene>
<protein>
    <submittedName>
        <fullName evidence="2">Alpha/beta hydrolase</fullName>
    </submittedName>
</protein>
<dbReference type="RefSeq" id="WP_186598502.1">
    <property type="nucleotide sequence ID" value="NZ_JABWRR010000001.1"/>
</dbReference>
<dbReference type="InterPro" id="IPR050266">
    <property type="entry name" value="AB_hydrolase_sf"/>
</dbReference>
<dbReference type="GO" id="GO:0016787">
    <property type="term" value="F:hydrolase activity"/>
    <property type="evidence" value="ECO:0007669"/>
    <property type="project" value="UniProtKB-KW"/>
</dbReference>